<protein>
    <submittedName>
        <fullName evidence="3">Putative ovule protein</fullName>
    </submittedName>
</protein>
<dbReference type="Gene3D" id="3.30.70.270">
    <property type="match status" value="2"/>
</dbReference>
<dbReference type="AlphaFoldDB" id="A0A0V0HIJ9"/>
<accession>A0A0V0HIJ9</accession>
<feature type="domain" description="Reverse transcriptase/retrotransposon-derived protein RNase H-like" evidence="2">
    <location>
        <begin position="99"/>
        <end position="193"/>
    </location>
</feature>
<evidence type="ECO:0000313" key="3">
    <source>
        <dbReference type="EMBL" id="JAP20191.1"/>
    </source>
</evidence>
<evidence type="ECO:0000256" key="1">
    <source>
        <dbReference type="ARBA" id="ARBA00023268"/>
    </source>
</evidence>
<dbReference type="Pfam" id="PF17919">
    <property type="entry name" value="RT_RNaseH_2"/>
    <property type="match status" value="1"/>
</dbReference>
<dbReference type="SUPFAM" id="SSF56672">
    <property type="entry name" value="DNA/RNA polymerases"/>
    <property type="match status" value="1"/>
</dbReference>
<dbReference type="InterPro" id="IPR043502">
    <property type="entry name" value="DNA/RNA_pol_sf"/>
</dbReference>
<dbReference type="InterPro" id="IPR043128">
    <property type="entry name" value="Rev_trsase/Diguanyl_cyclase"/>
</dbReference>
<evidence type="ECO:0000259" key="2">
    <source>
        <dbReference type="Pfam" id="PF17919"/>
    </source>
</evidence>
<dbReference type="EMBL" id="GEDG01019141">
    <property type="protein sequence ID" value="JAP20191.1"/>
    <property type="molecule type" value="Transcribed_RNA"/>
</dbReference>
<organism evidence="3">
    <name type="scientific">Solanum chacoense</name>
    <name type="common">Chaco potato</name>
    <dbReference type="NCBI Taxonomy" id="4108"/>
    <lineage>
        <taxon>Eukaryota</taxon>
        <taxon>Viridiplantae</taxon>
        <taxon>Streptophyta</taxon>
        <taxon>Embryophyta</taxon>
        <taxon>Tracheophyta</taxon>
        <taxon>Spermatophyta</taxon>
        <taxon>Magnoliopsida</taxon>
        <taxon>eudicotyledons</taxon>
        <taxon>Gunneridae</taxon>
        <taxon>Pentapetalae</taxon>
        <taxon>asterids</taxon>
        <taxon>lamiids</taxon>
        <taxon>Solanales</taxon>
        <taxon>Solanaceae</taxon>
        <taxon>Solanoideae</taxon>
        <taxon>Solaneae</taxon>
        <taxon>Solanum</taxon>
    </lineage>
</organism>
<reference evidence="3" key="1">
    <citation type="submission" date="2015-12" db="EMBL/GenBank/DDBJ databases">
        <title>Gene expression during late stages of embryo sac development: a critical building block for successful pollen-pistil interactions.</title>
        <authorList>
            <person name="Liu Y."/>
            <person name="Joly V."/>
            <person name="Sabar M."/>
            <person name="Matton D.P."/>
        </authorList>
    </citation>
    <scope>NUCLEOTIDE SEQUENCE</scope>
</reference>
<keyword evidence="1" id="KW-0511">Multifunctional enzyme</keyword>
<dbReference type="InterPro" id="IPR050951">
    <property type="entry name" value="Retrovirus_Pol_polyprotein"/>
</dbReference>
<dbReference type="CDD" id="cd09274">
    <property type="entry name" value="RNase_HI_RT_Ty3"/>
    <property type="match status" value="1"/>
</dbReference>
<proteinExistence type="predicted"/>
<dbReference type="InterPro" id="IPR041577">
    <property type="entry name" value="RT_RNaseH_2"/>
</dbReference>
<dbReference type="PANTHER" id="PTHR37984:SF5">
    <property type="entry name" value="PROTEIN NYNRIN-LIKE"/>
    <property type="match status" value="1"/>
</dbReference>
<dbReference type="GO" id="GO:0003824">
    <property type="term" value="F:catalytic activity"/>
    <property type="evidence" value="ECO:0007669"/>
    <property type="project" value="UniProtKB-KW"/>
</dbReference>
<sequence>MYHLRLVFKLLFDRHLLLKRSMCSFAQTEIAYLGHLITANGVSADSSKISAMTEWSKPTTFKGLRGFLGLTGYYCKFVENYGSIAEPLTAMLRKNSFIWTDQSTQAFEKLKVAMTTTPVLALPDFSQPFVIECDASDLGIGAVLLQNKQPIAFFSRVLARRHQPLPAYEKELIGLVKAIRHWRSYLWGQHFIVCTDHYSLKFLLEQKALTPPQQHWLAKILGYSFSVEYKAGRLNTVADALSREIMMKLCFLPFPCLN</sequence>
<dbReference type="PANTHER" id="PTHR37984">
    <property type="entry name" value="PROTEIN CBG26694"/>
    <property type="match status" value="1"/>
</dbReference>
<dbReference type="Gene3D" id="3.10.20.370">
    <property type="match status" value="1"/>
</dbReference>
<name>A0A0V0HIJ9_SOLCH</name>
<dbReference type="FunFam" id="3.30.70.270:FF:000020">
    <property type="entry name" value="Transposon Tf2-6 polyprotein-like Protein"/>
    <property type="match status" value="1"/>
</dbReference>